<name>A0A8X6Y6E2_9ARAC</name>
<accession>A0A8X6Y6E2</accession>
<reference evidence="1" key="1">
    <citation type="submission" date="2020-08" db="EMBL/GenBank/DDBJ databases">
        <title>Multicomponent nature underlies the extraordinary mechanical properties of spider dragline silk.</title>
        <authorList>
            <person name="Kono N."/>
            <person name="Nakamura H."/>
            <person name="Mori M."/>
            <person name="Yoshida Y."/>
            <person name="Ohtoshi R."/>
            <person name="Malay A.D."/>
            <person name="Moran D.A.P."/>
            <person name="Tomita M."/>
            <person name="Numata K."/>
            <person name="Arakawa K."/>
        </authorList>
    </citation>
    <scope>NUCLEOTIDE SEQUENCE</scope>
</reference>
<dbReference type="Proteomes" id="UP000886998">
    <property type="component" value="Unassembled WGS sequence"/>
</dbReference>
<comment type="caution">
    <text evidence="1">The sequence shown here is derived from an EMBL/GenBank/DDBJ whole genome shotgun (WGS) entry which is preliminary data.</text>
</comment>
<organism evidence="1 2">
    <name type="scientific">Trichonephila inaurata madagascariensis</name>
    <dbReference type="NCBI Taxonomy" id="2747483"/>
    <lineage>
        <taxon>Eukaryota</taxon>
        <taxon>Metazoa</taxon>
        <taxon>Ecdysozoa</taxon>
        <taxon>Arthropoda</taxon>
        <taxon>Chelicerata</taxon>
        <taxon>Arachnida</taxon>
        <taxon>Araneae</taxon>
        <taxon>Araneomorphae</taxon>
        <taxon>Entelegynae</taxon>
        <taxon>Araneoidea</taxon>
        <taxon>Nephilidae</taxon>
        <taxon>Trichonephila</taxon>
        <taxon>Trichonephila inaurata</taxon>
    </lineage>
</organism>
<evidence type="ECO:0000313" key="1">
    <source>
        <dbReference type="EMBL" id="GFY65057.1"/>
    </source>
</evidence>
<proteinExistence type="predicted"/>
<sequence>MVIHELDRSAEIQDQNSIYYIWDELKRNLQTSPRRSKSMAELTRLTTPDATFEVLTYNLSHRVTAIIRAKSYPTSY</sequence>
<gene>
    <name evidence="1" type="ORF">TNIN_424701</name>
</gene>
<dbReference type="EMBL" id="BMAV01015529">
    <property type="protein sequence ID" value="GFY65057.1"/>
    <property type="molecule type" value="Genomic_DNA"/>
</dbReference>
<keyword evidence="2" id="KW-1185">Reference proteome</keyword>
<evidence type="ECO:0000313" key="2">
    <source>
        <dbReference type="Proteomes" id="UP000886998"/>
    </source>
</evidence>
<protein>
    <submittedName>
        <fullName evidence="1">Uncharacterized protein</fullName>
    </submittedName>
</protein>
<dbReference type="AlphaFoldDB" id="A0A8X6Y6E2"/>